<comment type="caution">
    <text evidence="1">The sequence shown here is derived from an EMBL/GenBank/DDBJ whole genome shotgun (WGS) entry which is preliminary data.</text>
</comment>
<dbReference type="EMBL" id="JADYXP020000018">
    <property type="protein sequence ID" value="KAL0105970.1"/>
    <property type="molecule type" value="Genomic_DNA"/>
</dbReference>
<evidence type="ECO:0000313" key="1">
    <source>
        <dbReference type="EMBL" id="KAL0105970.1"/>
    </source>
</evidence>
<dbReference type="Proteomes" id="UP001430953">
    <property type="component" value="Unassembled WGS sequence"/>
</dbReference>
<evidence type="ECO:0000313" key="2">
    <source>
        <dbReference type="Proteomes" id="UP001430953"/>
    </source>
</evidence>
<gene>
    <name evidence="1" type="ORF">PUN28_016002</name>
</gene>
<sequence length="120" mass="13540">MVLVAAATAGADVIVTAAIVFVNLPSFFFFSHFFYGINLKILIIPPIMRNLVVQCLTAFQRTFLTNLRHANFKTLNTMYCSRKVFARNIKKKFVGIVNCESKKNLSFILILVTDVPEYAS</sequence>
<dbReference type="AlphaFoldDB" id="A0AAW2ESY5"/>
<reference evidence="1 2" key="1">
    <citation type="submission" date="2023-03" db="EMBL/GenBank/DDBJ databases">
        <title>High recombination rates correlate with genetic variation in Cardiocondyla obscurior ants.</title>
        <authorList>
            <person name="Errbii M."/>
        </authorList>
    </citation>
    <scope>NUCLEOTIDE SEQUENCE [LARGE SCALE GENOMIC DNA]</scope>
    <source>
        <strain evidence="1">Alpha-2009</strain>
        <tissue evidence="1">Whole body</tissue>
    </source>
</reference>
<keyword evidence="2" id="KW-1185">Reference proteome</keyword>
<protein>
    <submittedName>
        <fullName evidence="1">Uncharacterized protein</fullName>
    </submittedName>
</protein>
<organism evidence="1 2">
    <name type="scientific">Cardiocondyla obscurior</name>
    <dbReference type="NCBI Taxonomy" id="286306"/>
    <lineage>
        <taxon>Eukaryota</taxon>
        <taxon>Metazoa</taxon>
        <taxon>Ecdysozoa</taxon>
        <taxon>Arthropoda</taxon>
        <taxon>Hexapoda</taxon>
        <taxon>Insecta</taxon>
        <taxon>Pterygota</taxon>
        <taxon>Neoptera</taxon>
        <taxon>Endopterygota</taxon>
        <taxon>Hymenoptera</taxon>
        <taxon>Apocrita</taxon>
        <taxon>Aculeata</taxon>
        <taxon>Formicoidea</taxon>
        <taxon>Formicidae</taxon>
        <taxon>Myrmicinae</taxon>
        <taxon>Cardiocondyla</taxon>
    </lineage>
</organism>
<accession>A0AAW2ESY5</accession>
<proteinExistence type="predicted"/>
<name>A0AAW2ESY5_9HYME</name>